<feature type="compositionally biased region" description="Basic and acidic residues" evidence="6">
    <location>
        <begin position="180"/>
        <end position="198"/>
    </location>
</feature>
<evidence type="ECO:0000256" key="1">
    <source>
        <dbReference type="ARBA" id="ARBA00004123"/>
    </source>
</evidence>
<dbReference type="InterPro" id="IPR040023">
    <property type="entry name" value="WBP4"/>
</dbReference>
<evidence type="ECO:0000259" key="8">
    <source>
        <dbReference type="PROSITE" id="PS50171"/>
    </source>
</evidence>
<dbReference type="STRING" id="307972.A0A2G8JQF4"/>
<dbReference type="PROSITE" id="PS50020">
    <property type="entry name" value="WW_DOMAIN_2"/>
    <property type="match status" value="1"/>
</dbReference>
<dbReference type="AlphaFoldDB" id="A0A2G8JQF4"/>
<dbReference type="InterPro" id="IPR001202">
    <property type="entry name" value="WW_dom"/>
</dbReference>
<keyword evidence="3" id="KW-0863">Zinc-finger</keyword>
<feature type="region of interest" description="Disordered" evidence="6">
    <location>
        <begin position="292"/>
        <end position="322"/>
    </location>
</feature>
<feature type="domain" description="Matrin-type" evidence="8">
    <location>
        <begin position="29"/>
        <end position="60"/>
    </location>
</feature>
<dbReference type="GO" id="GO:0003723">
    <property type="term" value="F:RNA binding"/>
    <property type="evidence" value="ECO:0007669"/>
    <property type="project" value="TreeGrafter"/>
</dbReference>
<dbReference type="GO" id="GO:0000398">
    <property type="term" value="P:mRNA splicing, via spliceosome"/>
    <property type="evidence" value="ECO:0007669"/>
    <property type="project" value="InterPro"/>
</dbReference>
<evidence type="ECO:0000256" key="5">
    <source>
        <dbReference type="ARBA" id="ARBA00023242"/>
    </source>
</evidence>
<dbReference type="InterPro" id="IPR036020">
    <property type="entry name" value="WW_dom_sf"/>
</dbReference>
<accession>A0A2G8JQF4</accession>
<protein>
    <submittedName>
        <fullName evidence="9">Putative WW domain-binding protein 4 isoform X1</fullName>
    </submittedName>
</protein>
<reference evidence="9 10" key="1">
    <citation type="journal article" date="2017" name="PLoS Biol.">
        <title>The sea cucumber genome provides insights into morphological evolution and visceral regeneration.</title>
        <authorList>
            <person name="Zhang X."/>
            <person name="Sun L."/>
            <person name="Yuan J."/>
            <person name="Sun Y."/>
            <person name="Gao Y."/>
            <person name="Zhang L."/>
            <person name="Li S."/>
            <person name="Dai H."/>
            <person name="Hamel J.F."/>
            <person name="Liu C."/>
            <person name="Yu Y."/>
            <person name="Liu S."/>
            <person name="Lin W."/>
            <person name="Guo K."/>
            <person name="Jin S."/>
            <person name="Xu P."/>
            <person name="Storey K.B."/>
            <person name="Huan P."/>
            <person name="Zhang T."/>
            <person name="Zhou Y."/>
            <person name="Zhang J."/>
            <person name="Lin C."/>
            <person name="Li X."/>
            <person name="Xing L."/>
            <person name="Huo D."/>
            <person name="Sun M."/>
            <person name="Wang L."/>
            <person name="Mercier A."/>
            <person name="Li F."/>
            <person name="Yang H."/>
            <person name="Xiang J."/>
        </authorList>
    </citation>
    <scope>NUCLEOTIDE SEQUENCE [LARGE SCALE GENOMIC DNA]</scope>
    <source>
        <strain evidence="9">Shaxun</strain>
        <tissue evidence="9">Muscle</tissue>
    </source>
</reference>
<evidence type="ECO:0000256" key="6">
    <source>
        <dbReference type="SAM" id="MobiDB-lite"/>
    </source>
</evidence>
<name>A0A2G8JQF4_STIJA</name>
<dbReference type="InterPro" id="IPR013085">
    <property type="entry name" value="U1-CZ_Znf_C2H2"/>
</dbReference>
<dbReference type="OrthoDB" id="191651at2759"/>
<feature type="compositionally biased region" description="Basic and acidic residues" evidence="6">
    <location>
        <begin position="206"/>
        <end position="236"/>
    </location>
</feature>
<dbReference type="SUPFAM" id="SSF57667">
    <property type="entry name" value="beta-beta-alpha zinc fingers"/>
    <property type="match status" value="1"/>
</dbReference>
<evidence type="ECO:0000313" key="10">
    <source>
        <dbReference type="Proteomes" id="UP000230750"/>
    </source>
</evidence>
<evidence type="ECO:0000256" key="4">
    <source>
        <dbReference type="ARBA" id="ARBA00022833"/>
    </source>
</evidence>
<comment type="subcellular location">
    <subcellularLocation>
        <location evidence="1">Nucleus</location>
    </subcellularLocation>
</comment>
<dbReference type="Proteomes" id="UP000230750">
    <property type="component" value="Unassembled WGS sequence"/>
</dbReference>
<keyword evidence="2" id="KW-0479">Metal-binding</keyword>
<dbReference type="PROSITE" id="PS50171">
    <property type="entry name" value="ZF_MATRIN"/>
    <property type="match status" value="1"/>
</dbReference>
<keyword evidence="10" id="KW-1185">Reference proteome</keyword>
<dbReference type="InterPro" id="IPR003604">
    <property type="entry name" value="Matrin/U1-like-C_Znf_C2H2"/>
</dbReference>
<gene>
    <name evidence="9" type="ORF">BSL78_25164</name>
</gene>
<evidence type="ECO:0000259" key="7">
    <source>
        <dbReference type="PROSITE" id="PS50020"/>
    </source>
</evidence>
<organism evidence="9 10">
    <name type="scientific">Stichopus japonicus</name>
    <name type="common">Sea cucumber</name>
    <dbReference type="NCBI Taxonomy" id="307972"/>
    <lineage>
        <taxon>Eukaryota</taxon>
        <taxon>Metazoa</taxon>
        <taxon>Echinodermata</taxon>
        <taxon>Eleutherozoa</taxon>
        <taxon>Echinozoa</taxon>
        <taxon>Holothuroidea</taxon>
        <taxon>Aspidochirotacea</taxon>
        <taxon>Aspidochirotida</taxon>
        <taxon>Stichopodidae</taxon>
        <taxon>Apostichopus</taxon>
    </lineage>
</organism>
<dbReference type="InterPro" id="IPR036236">
    <property type="entry name" value="Znf_C2H2_sf"/>
</dbReference>
<dbReference type="PANTHER" id="PTHR13173:SF10">
    <property type="entry name" value="WW DOMAIN-BINDING PROTEIN 4"/>
    <property type="match status" value="1"/>
</dbReference>
<comment type="caution">
    <text evidence="9">The sequence shown here is derived from an EMBL/GenBank/DDBJ whole genome shotgun (WGS) entry which is preliminary data.</text>
</comment>
<dbReference type="CDD" id="cd00201">
    <property type="entry name" value="WW"/>
    <property type="match status" value="1"/>
</dbReference>
<dbReference type="Gene3D" id="2.20.70.10">
    <property type="match status" value="1"/>
</dbReference>
<evidence type="ECO:0000256" key="3">
    <source>
        <dbReference type="ARBA" id="ARBA00022771"/>
    </source>
</evidence>
<evidence type="ECO:0000256" key="2">
    <source>
        <dbReference type="ARBA" id="ARBA00022723"/>
    </source>
</evidence>
<dbReference type="Pfam" id="PF06220">
    <property type="entry name" value="zf-U1"/>
    <property type="match status" value="1"/>
</dbReference>
<sequence>MITDHLNLLYRRDQDAFMRTEFWKSNPKKFCEFCRVWFADNKSSIDFHERGKKHQENVQRKIGELTKKGLKQHEAQQHTKNFLQQMEEDALKAFKKDAQKDSSLVSQYNQAAVEFKVRQFEEEAANEPRPSKQSKDGTWYECKNQDGYSYYWNDVTEVSQWEEPAKFVPYQDTSSTTADSDTKEKVKTEEDEGKQGEEEIKDEDSVEKIVKKEEDEKETKKAAEPSHKVERKRKGDAYGQWTEIVNEESTPVDLQLPESARNYISQYQPQVEQRQPVEEIEFGTKTIPSIATASSSGEKVSVGFKKRKMKGGGRSLRQRDET</sequence>
<dbReference type="PROSITE" id="PS01159">
    <property type="entry name" value="WW_DOMAIN_1"/>
    <property type="match status" value="1"/>
</dbReference>
<dbReference type="InterPro" id="IPR000690">
    <property type="entry name" value="Matrin/U1-C_Znf_C2H2"/>
</dbReference>
<proteinExistence type="predicted"/>
<keyword evidence="5" id="KW-0539">Nucleus</keyword>
<keyword evidence="4" id="KW-0862">Zinc</keyword>
<feature type="domain" description="WW" evidence="7">
    <location>
        <begin position="133"/>
        <end position="166"/>
    </location>
</feature>
<dbReference type="GO" id="GO:0008270">
    <property type="term" value="F:zinc ion binding"/>
    <property type="evidence" value="ECO:0007669"/>
    <property type="project" value="UniProtKB-KW"/>
</dbReference>
<dbReference type="EMBL" id="MRZV01001420">
    <property type="protein sequence ID" value="PIK37997.1"/>
    <property type="molecule type" value="Genomic_DNA"/>
</dbReference>
<dbReference type="PANTHER" id="PTHR13173">
    <property type="entry name" value="WW DOMAIN BINDING PROTEIN 4"/>
    <property type="match status" value="1"/>
</dbReference>
<evidence type="ECO:0000313" key="9">
    <source>
        <dbReference type="EMBL" id="PIK37997.1"/>
    </source>
</evidence>
<dbReference type="GO" id="GO:0071011">
    <property type="term" value="C:precatalytic spliceosome"/>
    <property type="evidence" value="ECO:0007669"/>
    <property type="project" value="TreeGrafter"/>
</dbReference>
<dbReference type="SMART" id="SM00451">
    <property type="entry name" value="ZnF_U1"/>
    <property type="match status" value="1"/>
</dbReference>
<dbReference type="Gene3D" id="3.30.160.60">
    <property type="entry name" value="Classic Zinc Finger"/>
    <property type="match status" value="1"/>
</dbReference>
<feature type="region of interest" description="Disordered" evidence="6">
    <location>
        <begin position="167"/>
        <end position="240"/>
    </location>
</feature>
<dbReference type="SUPFAM" id="SSF51045">
    <property type="entry name" value="WW domain"/>
    <property type="match status" value="1"/>
</dbReference>